<feature type="domain" description="Transposase DDE" evidence="1">
    <location>
        <begin position="155"/>
        <end position="271"/>
    </location>
</feature>
<evidence type="ECO:0000313" key="2">
    <source>
        <dbReference type="EMBL" id="GAI98048.1"/>
    </source>
</evidence>
<comment type="caution">
    <text evidence="2">The sequence shown here is derived from an EMBL/GenBank/DDBJ whole genome shotgun (WGS) entry which is preliminary data.</text>
</comment>
<sequence length="271" mass="30248">PEELHRAQELRQQVRDAMSHLAQHEGLSRVNLTDEDAQLMKGRSGIVIGYNAQAMVSPLAPETAKGNGMLITAAEVVNSASDSGQLAPMLEKAEELTGQRIPVTLADGGYHTAASLEAGERRGQVLVMAERYQGEVQTPYFKDQFAYDATTDSYICPHGQRLPFRGLRKSQLTGSRSIRIYRASRTDCRTCPAFGVCTRDKHAGRALWVSSSDMLLRKHRKWMQTDEARSLYSRRKELIEAVFGILKDQLGARRFLLRGLVNVRAEFTLLA</sequence>
<accession>X1SYP6</accession>
<dbReference type="AlphaFoldDB" id="X1SYP6"/>
<proteinExistence type="predicted"/>
<reference evidence="2" key="1">
    <citation type="journal article" date="2014" name="Front. Microbiol.">
        <title>High frequency of phylogenetically diverse reductive dehalogenase-homologous genes in deep subseafloor sedimentary metagenomes.</title>
        <authorList>
            <person name="Kawai M."/>
            <person name="Futagami T."/>
            <person name="Toyoda A."/>
            <person name="Takaki Y."/>
            <person name="Nishi S."/>
            <person name="Hori S."/>
            <person name="Arai W."/>
            <person name="Tsubouchi T."/>
            <person name="Morono Y."/>
            <person name="Uchiyama I."/>
            <person name="Ito T."/>
            <person name="Fujiyama A."/>
            <person name="Inagaki F."/>
            <person name="Takami H."/>
        </authorList>
    </citation>
    <scope>NUCLEOTIDE SEQUENCE</scope>
    <source>
        <strain evidence="2">Expedition CK06-06</strain>
    </source>
</reference>
<organism evidence="2">
    <name type="scientific">marine sediment metagenome</name>
    <dbReference type="NCBI Taxonomy" id="412755"/>
    <lineage>
        <taxon>unclassified sequences</taxon>
        <taxon>metagenomes</taxon>
        <taxon>ecological metagenomes</taxon>
    </lineage>
</organism>
<dbReference type="EMBL" id="BARW01020984">
    <property type="protein sequence ID" value="GAI98048.1"/>
    <property type="molecule type" value="Genomic_DNA"/>
</dbReference>
<name>X1SYP6_9ZZZZ</name>
<gene>
    <name evidence="2" type="ORF">S12H4_35348</name>
</gene>
<dbReference type="InterPro" id="IPR025668">
    <property type="entry name" value="Tnp_DDE_dom"/>
</dbReference>
<feature type="non-terminal residue" evidence="2">
    <location>
        <position position="1"/>
    </location>
</feature>
<dbReference type="PANTHER" id="PTHR33408">
    <property type="entry name" value="TRANSPOSASE"/>
    <property type="match status" value="1"/>
</dbReference>
<dbReference type="PANTHER" id="PTHR33408:SF2">
    <property type="entry name" value="TRANSPOSASE DDE DOMAIN-CONTAINING PROTEIN"/>
    <property type="match status" value="1"/>
</dbReference>
<dbReference type="Pfam" id="PF13751">
    <property type="entry name" value="DDE_Tnp_1_6"/>
    <property type="match status" value="1"/>
</dbReference>
<protein>
    <recommendedName>
        <fullName evidence="1">Transposase DDE domain-containing protein</fullName>
    </recommendedName>
</protein>
<feature type="non-terminal residue" evidence="2">
    <location>
        <position position="271"/>
    </location>
</feature>
<evidence type="ECO:0000259" key="1">
    <source>
        <dbReference type="Pfam" id="PF13751"/>
    </source>
</evidence>